<dbReference type="AlphaFoldDB" id="A0A9W9P0F6"/>
<reference evidence="6" key="1">
    <citation type="submission" date="2022-11" db="EMBL/GenBank/DDBJ databases">
        <authorList>
            <person name="Petersen C."/>
        </authorList>
    </citation>
    <scope>NUCLEOTIDE SEQUENCE</scope>
    <source>
        <strain evidence="6">IBT 19713</strain>
    </source>
</reference>
<dbReference type="InterPro" id="IPR007219">
    <property type="entry name" value="XnlR_reg_dom"/>
</dbReference>
<evidence type="ECO:0000313" key="6">
    <source>
        <dbReference type="EMBL" id="KAJ5233015.1"/>
    </source>
</evidence>
<dbReference type="RefSeq" id="XP_058331007.1">
    <property type="nucleotide sequence ID" value="XM_058475267.1"/>
</dbReference>
<dbReference type="SMART" id="SM00906">
    <property type="entry name" value="Fungal_trans"/>
    <property type="match status" value="1"/>
</dbReference>
<dbReference type="PANTHER" id="PTHR47424">
    <property type="entry name" value="REGULATORY PROTEIN GAL4"/>
    <property type="match status" value="1"/>
</dbReference>
<dbReference type="GeneID" id="83202570"/>
<dbReference type="PANTHER" id="PTHR47424:SF4">
    <property type="entry name" value="ZN(II)2CYS6 TRANSCRIPTION FACTOR (EUROFUNG)"/>
    <property type="match status" value="1"/>
</dbReference>
<dbReference type="GO" id="GO:0008270">
    <property type="term" value="F:zinc ion binding"/>
    <property type="evidence" value="ECO:0007669"/>
    <property type="project" value="InterPro"/>
</dbReference>
<dbReference type="EMBL" id="JAPQKS010000004">
    <property type="protein sequence ID" value="KAJ5233015.1"/>
    <property type="molecule type" value="Genomic_DNA"/>
</dbReference>
<dbReference type="Pfam" id="PF04082">
    <property type="entry name" value="Fungal_trans"/>
    <property type="match status" value="1"/>
</dbReference>
<dbReference type="GO" id="GO:0005634">
    <property type="term" value="C:nucleus"/>
    <property type="evidence" value="ECO:0007669"/>
    <property type="project" value="TreeGrafter"/>
</dbReference>
<keyword evidence="2" id="KW-0804">Transcription</keyword>
<reference evidence="6" key="2">
    <citation type="journal article" date="2023" name="IMA Fungus">
        <title>Comparative genomic study of the Penicillium genus elucidates a diverse pangenome and 15 lateral gene transfer events.</title>
        <authorList>
            <person name="Petersen C."/>
            <person name="Sorensen T."/>
            <person name="Nielsen M.R."/>
            <person name="Sondergaard T.E."/>
            <person name="Sorensen J.L."/>
            <person name="Fitzpatrick D.A."/>
            <person name="Frisvad J.C."/>
            <person name="Nielsen K.L."/>
        </authorList>
    </citation>
    <scope>NUCLEOTIDE SEQUENCE</scope>
    <source>
        <strain evidence="6">IBT 19713</strain>
    </source>
</reference>
<evidence type="ECO:0000313" key="7">
    <source>
        <dbReference type="Proteomes" id="UP001150941"/>
    </source>
</evidence>
<evidence type="ECO:0000256" key="4">
    <source>
        <dbReference type="SAM" id="MobiDB-lite"/>
    </source>
</evidence>
<keyword evidence="3" id="KW-0539">Nucleus</keyword>
<gene>
    <name evidence="6" type="ORF">N7468_005971</name>
</gene>
<dbReference type="OrthoDB" id="424974at2759"/>
<accession>A0A9W9P0F6</accession>
<dbReference type="GO" id="GO:0000978">
    <property type="term" value="F:RNA polymerase II cis-regulatory region sequence-specific DNA binding"/>
    <property type="evidence" value="ECO:0007669"/>
    <property type="project" value="TreeGrafter"/>
</dbReference>
<name>A0A9W9P0F6_9EURO</name>
<comment type="caution">
    <text evidence="6">The sequence shown here is derived from an EMBL/GenBank/DDBJ whole genome shotgun (WGS) entry which is preliminary data.</text>
</comment>
<keyword evidence="1" id="KW-0805">Transcription regulation</keyword>
<organism evidence="6 7">
    <name type="scientific">Penicillium chermesinum</name>
    <dbReference type="NCBI Taxonomy" id="63820"/>
    <lineage>
        <taxon>Eukaryota</taxon>
        <taxon>Fungi</taxon>
        <taxon>Dikarya</taxon>
        <taxon>Ascomycota</taxon>
        <taxon>Pezizomycotina</taxon>
        <taxon>Eurotiomycetes</taxon>
        <taxon>Eurotiomycetidae</taxon>
        <taxon>Eurotiales</taxon>
        <taxon>Aspergillaceae</taxon>
        <taxon>Penicillium</taxon>
    </lineage>
</organism>
<keyword evidence="7" id="KW-1185">Reference proteome</keyword>
<dbReference type="GO" id="GO:0000981">
    <property type="term" value="F:DNA-binding transcription factor activity, RNA polymerase II-specific"/>
    <property type="evidence" value="ECO:0007669"/>
    <property type="project" value="TreeGrafter"/>
</dbReference>
<dbReference type="CDD" id="cd12148">
    <property type="entry name" value="fungal_TF_MHR"/>
    <property type="match status" value="1"/>
</dbReference>
<protein>
    <recommendedName>
        <fullName evidence="5">Xylanolytic transcriptional activator regulatory domain-containing protein</fullName>
    </recommendedName>
</protein>
<feature type="domain" description="Xylanolytic transcriptional activator regulatory" evidence="5">
    <location>
        <begin position="201"/>
        <end position="276"/>
    </location>
</feature>
<evidence type="ECO:0000259" key="5">
    <source>
        <dbReference type="SMART" id="SM00906"/>
    </source>
</evidence>
<evidence type="ECO:0000256" key="3">
    <source>
        <dbReference type="ARBA" id="ARBA00023242"/>
    </source>
</evidence>
<dbReference type="InterPro" id="IPR051127">
    <property type="entry name" value="Fungal_SecMet_Regulators"/>
</dbReference>
<dbReference type="Proteomes" id="UP001150941">
    <property type="component" value="Unassembled WGS sequence"/>
</dbReference>
<evidence type="ECO:0000256" key="2">
    <source>
        <dbReference type="ARBA" id="ARBA00023163"/>
    </source>
</evidence>
<feature type="region of interest" description="Disordered" evidence="4">
    <location>
        <begin position="544"/>
        <end position="565"/>
    </location>
</feature>
<dbReference type="GO" id="GO:0000435">
    <property type="term" value="P:positive regulation of transcription from RNA polymerase II promoter by galactose"/>
    <property type="evidence" value="ECO:0007669"/>
    <property type="project" value="TreeGrafter"/>
</dbReference>
<proteinExistence type="predicted"/>
<sequence>MGAISAADDGEGVNSPSEQYYGNSSAASFMRLARDSMPIRSYMQALKNADNSNPSAPSFDSGLWRDLNPSAANSEFQFNDFSLPPRNLADHLLECFWERFYCLYPFFHRPSFEQAYESLWGAAKWPRTELPELNIGLGGSYDSGPQSIVFHCALNAIFALGCHFSDIPIREREAQAYSFSFVQTLLIIALLLQSTPYSNRCWNAIGLACRVAQGLGLHEATAQRNHKPLEQEIRRRTWYGCVMMDMIVSMTYGRPSMTSHISPVHAVPLPAMRPKSQSEDPCALSEQPCDHSQGQTIFYASTIELYTILESILADVYNAWRGRSHHNRTPPIQETSPTSLDVVMELDNKLANFEANVPSVLNWTNSDPSDAEYQLPVFRRQRNVLRARFIHLRLLLYRPMFTQLCSEERTGPTKAPSTSSQQTSRTKKNFIYDSILVNCAAACVNAAIDLVSLMHETYLTSHTDAWWYNGFYTSTAGFVLIMSYSCRSILKQIDTQVIAETWRKCEEVLTHMAAFSLSARNSLQFLQVTHQHIIQNYTKLDVWDSGEHPPGTPSQRHRMQPRDRTADPAEITVNLPESQNMQDSDVGGRPMNPFMSLDEMDMRQEEFGFLGRFDVPDLASWFPDLPDVSE</sequence>
<dbReference type="GO" id="GO:0006351">
    <property type="term" value="P:DNA-templated transcription"/>
    <property type="evidence" value="ECO:0007669"/>
    <property type="project" value="InterPro"/>
</dbReference>
<evidence type="ECO:0000256" key="1">
    <source>
        <dbReference type="ARBA" id="ARBA00023015"/>
    </source>
</evidence>